<keyword evidence="2" id="KW-1133">Transmembrane helix</keyword>
<feature type="compositionally biased region" description="Pro residues" evidence="1">
    <location>
        <begin position="157"/>
        <end position="166"/>
    </location>
</feature>
<feature type="region of interest" description="Disordered" evidence="1">
    <location>
        <begin position="479"/>
        <end position="550"/>
    </location>
</feature>
<keyword evidence="2" id="KW-0812">Transmembrane</keyword>
<accession>A0A2C5WZE7</accession>
<dbReference type="OrthoDB" id="21589at2759"/>
<feature type="transmembrane region" description="Helical" evidence="2">
    <location>
        <begin position="351"/>
        <end position="372"/>
    </location>
</feature>
<proteinExistence type="predicted"/>
<evidence type="ECO:0000256" key="2">
    <source>
        <dbReference type="SAM" id="Phobius"/>
    </source>
</evidence>
<feature type="domain" description="Ubiquitin-like" evidence="3">
    <location>
        <begin position="18"/>
        <end position="78"/>
    </location>
</feature>
<evidence type="ECO:0000259" key="3">
    <source>
        <dbReference type="PROSITE" id="PS50053"/>
    </source>
</evidence>
<evidence type="ECO:0000256" key="1">
    <source>
        <dbReference type="SAM" id="MobiDB-lite"/>
    </source>
</evidence>
<feature type="compositionally biased region" description="Basic and acidic residues" evidence="1">
    <location>
        <begin position="394"/>
        <end position="405"/>
    </location>
</feature>
<dbReference type="AlphaFoldDB" id="A0A2C5WZE7"/>
<gene>
    <name evidence="4" type="ORF">CFIMG_003287RA</name>
</gene>
<feature type="compositionally biased region" description="Basic and acidic residues" evidence="1">
    <location>
        <begin position="479"/>
        <end position="500"/>
    </location>
</feature>
<feature type="compositionally biased region" description="Polar residues" evidence="1">
    <location>
        <begin position="521"/>
        <end position="543"/>
    </location>
</feature>
<dbReference type="InterPro" id="IPR029071">
    <property type="entry name" value="Ubiquitin-like_domsf"/>
</dbReference>
<feature type="region of interest" description="Disordered" evidence="1">
    <location>
        <begin position="147"/>
        <end position="173"/>
    </location>
</feature>
<dbReference type="PROSITE" id="PS50053">
    <property type="entry name" value="UBIQUITIN_2"/>
    <property type="match status" value="1"/>
</dbReference>
<reference evidence="4 5" key="1">
    <citation type="journal article" date="2013" name="Fungal Biol.">
        <title>Analysis of microsatellite markers in the genome of the plant pathogen Ceratocystis fimbriata.</title>
        <authorList>
            <person name="Simpson M.C."/>
            <person name="Wilken P.M."/>
            <person name="Coetzee M.P."/>
            <person name="Wingfield M.J."/>
            <person name="Wingfield B.D."/>
        </authorList>
    </citation>
    <scope>NUCLEOTIDE SEQUENCE [LARGE SCALE GENOMIC DNA]</scope>
    <source>
        <strain evidence="4 5">CBS 114723</strain>
    </source>
</reference>
<evidence type="ECO:0000313" key="4">
    <source>
        <dbReference type="EMBL" id="PHH51387.1"/>
    </source>
</evidence>
<keyword evidence="5" id="KW-1185">Reference proteome</keyword>
<organism evidence="4 5">
    <name type="scientific">Ceratocystis fimbriata CBS 114723</name>
    <dbReference type="NCBI Taxonomy" id="1035309"/>
    <lineage>
        <taxon>Eukaryota</taxon>
        <taxon>Fungi</taxon>
        <taxon>Dikarya</taxon>
        <taxon>Ascomycota</taxon>
        <taxon>Pezizomycotina</taxon>
        <taxon>Sordariomycetes</taxon>
        <taxon>Hypocreomycetidae</taxon>
        <taxon>Microascales</taxon>
        <taxon>Ceratocystidaceae</taxon>
        <taxon>Ceratocystis</taxon>
    </lineage>
</organism>
<feature type="transmembrane region" description="Helical" evidence="2">
    <location>
        <begin position="326"/>
        <end position="345"/>
    </location>
</feature>
<feature type="region of interest" description="Disordered" evidence="1">
    <location>
        <begin position="394"/>
        <end position="413"/>
    </location>
</feature>
<dbReference type="InterPro" id="IPR000626">
    <property type="entry name" value="Ubiquitin-like_dom"/>
</dbReference>
<dbReference type="STRING" id="1035309.A0A2C5WZE7"/>
<reference evidence="4 5" key="2">
    <citation type="journal article" date="2013" name="IMA Fungus">
        <title>IMA Genome-F 1: Ceratocystis fimbriata: Draft nuclear genome sequence for the plant pathogen, Ceratocystis fimbriata.</title>
        <authorList>
            <person name="Wilken P.M."/>
            <person name="Steenkamp E.T."/>
            <person name="Wingfield M.J."/>
            <person name="de Beer Z.W."/>
            <person name="Wingfield B.D."/>
        </authorList>
    </citation>
    <scope>NUCLEOTIDE SEQUENCE [LARGE SCALE GENOMIC DNA]</scope>
    <source>
        <strain evidence="4 5">CBS 114723</strain>
    </source>
</reference>
<evidence type="ECO:0000313" key="5">
    <source>
        <dbReference type="Proteomes" id="UP000222788"/>
    </source>
</evidence>
<dbReference type="Gene3D" id="3.10.20.90">
    <property type="entry name" value="Phosphatidylinositol 3-kinase Catalytic Subunit, Chain A, domain 1"/>
    <property type="match status" value="1"/>
</dbReference>
<keyword evidence="2" id="KW-0472">Membrane</keyword>
<dbReference type="SUPFAM" id="SSF54236">
    <property type="entry name" value="Ubiquitin-like"/>
    <property type="match status" value="1"/>
</dbReference>
<comment type="caution">
    <text evidence="4">The sequence shown here is derived from an EMBL/GenBank/DDBJ whole genome shotgun (WGS) entry which is preliminary data.</text>
</comment>
<dbReference type="Proteomes" id="UP000222788">
    <property type="component" value="Unassembled WGS sequence"/>
</dbReference>
<name>A0A2C5WZE7_9PEZI</name>
<dbReference type="EMBL" id="APWK03000094">
    <property type="protein sequence ID" value="PHH51387.1"/>
    <property type="molecule type" value="Genomic_DNA"/>
</dbReference>
<protein>
    <recommendedName>
        <fullName evidence="3">Ubiquitin-like domain-containing protein</fullName>
    </recommendedName>
</protein>
<sequence>MTDTSRQTAPIDSLVFELHVLCPSFPEPLIVRNVNTTATIGELRQRIPRLLVSLGLRSVADHDSRLRLIYRGRLLTDDNASMLSVFGEQQMRLSTEHTIHLAISAAENSQSSTPQPEAATLISRPTPAVRSSPLLTEAEMQRRIQAHYQRRSQTPQHIPPAGPRPAPISTTEHRTQEAVNIIATAMQRSLSGMAPLPHGHHHASPNPHIGGTSTAPLFTHPPFRIHTPQLADSAAQPTPRMYVLQSPDGQSHGIIVDTSGIKPPTPFIPPSQNTILAPTQTVPLVFAAQNPAPAATNNIEIHLNVPPPGVARAQPNRPLWQQLLRLLWSEIWFILRLVLFIWWFAGGSSDLYRWAGALSMAMVFIAMNVGLFEDTGRRLWNNFVGGLMPRIDAHGRPADAQHPTDHPQGGQVPANPAVLAERLQRRVQRDQATWLLNIARQLERGLMIFLASLAPGLAEGHIANVEAEEERRRAVERRRAEEEEAKKKEAEEKEKAKIELGEQEQGDESAVNNHGTKKADGTSSLEPMEGSTTDATTVVNQDAQAPEITV</sequence>